<accession>A0AAV8ZAE1</accession>
<dbReference type="SUPFAM" id="SSF50494">
    <property type="entry name" value="Trypsin-like serine proteases"/>
    <property type="match status" value="1"/>
</dbReference>
<sequence length="388" mass="42251">MQWTNTESQRLSPDAVSGVQWVTDDEGCRTPDGGVGDCIQVKQCQPMVDFLQNAPKPFSSETKNKLRSYSCGYEGTIVKVCCPDTPIATYAGDNTPPPPDVSTHRNFGLLPKDCGYLSLGDKITNGEDASLNEFPWMALLSYRTGRGTEFLCGGSIVNEKWILTAAHCVTNLKNPLLGVRVGEYDIKSVRDCESLPNGEEKCAPPLQNLAIEEIRPHPQFNVSVISDDIALLKVTRMNLSVENVRPVCLPIGATRNDEFTNSVVTGWGLLSPGFHLSISYYEVIAYVDVFGTPCTLNRPSVSGQTSNILQRVNLPTITSAPGGREGKDSCPGDSGGPLQVASFLNEDTRYVQHGVVSFGPRHCGLEGFPGVYTRVAYYMDWILDTIGS</sequence>
<dbReference type="AlphaFoldDB" id="A0AAV8ZAE1"/>
<dbReference type="InterPro" id="IPR018114">
    <property type="entry name" value="TRYPSIN_HIS"/>
</dbReference>
<dbReference type="InterPro" id="IPR001314">
    <property type="entry name" value="Peptidase_S1A"/>
</dbReference>
<evidence type="ECO:0000313" key="13">
    <source>
        <dbReference type="Proteomes" id="UP001162162"/>
    </source>
</evidence>
<keyword evidence="1 8" id="KW-0645">Protease</keyword>
<dbReference type="Pfam" id="PF12032">
    <property type="entry name" value="CLIP"/>
    <property type="match status" value="1"/>
</dbReference>
<evidence type="ECO:0000256" key="3">
    <source>
        <dbReference type="ARBA" id="ARBA00022801"/>
    </source>
</evidence>
<dbReference type="InterPro" id="IPR001254">
    <property type="entry name" value="Trypsin_dom"/>
</dbReference>
<dbReference type="PROSITE" id="PS51888">
    <property type="entry name" value="CLIP"/>
    <property type="match status" value="1"/>
</dbReference>
<dbReference type="EC" id="3.4.21.-" evidence="8"/>
<keyword evidence="13" id="KW-1185">Reference proteome</keyword>
<feature type="domain" description="Clip" evidence="11">
    <location>
        <begin position="27"/>
        <end position="82"/>
    </location>
</feature>
<dbReference type="Gene3D" id="2.40.10.10">
    <property type="entry name" value="Trypsin-like serine proteases"/>
    <property type="match status" value="2"/>
</dbReference>
<keyword evidence="4 8" id="KW-0720">Serine protease</keyword>
<dbReference type="InterPro" id="IPR038565">
    <property type="entry name" value="CLIP_sf"/>
</dbReference>
<reference evidence="12" key="1">
    <citation type="journal article" date="2023" name="Insect Mol. Biol.">
        <title>Genome sequencing provides insights into the evolution of gene families encoding plant cell wall-degrading enzymes in longhorned beetles.</title>
        <authorList>
            <person name="Shin N.R."/>
            <person name="Okamura Y."/>
            <person name="Kirsch R."/>
            <person name="Pauchet Y."/>
        </authorList>
    </citation>
    <scope>NUCLEOTIDE SEQUENCE</scope>
    <source>
        <strain evidence="12">AMC_N1</strain>
    </source>
</reference>
<dbReference type="InterPro" id="IPR051487">
    <property type="entry name" value="Ser/Thr_Proteases_Immune/Dev"/>
</dbReference>
<comment type="caution">
    <text evidence="12">The sequence shown here is derived from an EMBL/GenBank/DDBJ whole genome shotgun (WGS) entry which is preliminary data.</text>
</comment>
<dbReference type="CDD" id="cd00190">
    <property type="entry name" value="Tryp_SPc"/>
    <property type="match status" value="1"/>
</dbReference>
<comment type="subcellular location">
    <subcellularLocation>
        <location evidence="9">Secreted</location>
    </subcellularLocation>
</comment>
<evidence type="ECO:0000313" key="12">
    <source>
        <dbReference type="EMBL" id="KAJ8960290.1"/>
    </source>
</evidence>
<name>A0AAV8ZAE1_9CUCU</name>
<dbReference type="GO" id="GO:0005576">
    <property type="term" value="C:extracellular region"/>
    <property type="evidence" value="ECO:0007669"/>
    <property type="project" value="UniProtKB-SubCell"/>
</dbReference>
<dbReference type="Proteomes" id="UP001162162">
    <property type="component" value="Unassembled WGS sequence"/>
</dbReference>
<dbReference type="InterPro" id="IPR033116">
    <property type="entry name" value="TRYPSIN_SER"/>
</dbReference>
<evidence type="ECO:0000259" key="11">
    <source>
        <dbReference type="PROSITE" id="PS51888"/>
    </source>
</evidence>
<dbReference type="GO" id="GO:0006508">
    <property type="term" value="P:proteolysis"/>
    <property type="evidence" value="ECO:0007669"/>
    <property type="project" value="UniProtKB-KW"/>
</dbReference>
<dbReference type="InterPro" id="IPR009003">
    <property type="entry name" value="Peptidase_S1_PA"/>
</dbReference>
<keyword evidence="3 8" id="KW-0378">Hydrolase</keyword>
<dbReference type="InterPro" id="IPR022700">
    <property type="entry name" value="CLIP"/>
</dbReference>
<dbReference type="Gene3D" id="3.30.1640.30">
    <property type="match status" value="1"/>
</dbReference>
<dbReference type="GO" id="GO:0004252">
    <property type="term" value="F:serine-type endopeptidase activity"/>
    <property type="evidence" value="ECO:0007669"/>
    <property type="project" value="UniProtKB-UniRule"/>
</dbReference>
<organism evidence="12 13">
    <name type="scientific">Aromia moschata</name>
    <dbReference type="NCBI Taxonomy" id="1265417"/>
    <lineage>
        <taxon>Eukaryota</taxon>
        <taxon>Metazoa</taxon>
        <taxon>Ecdysozoa</taxon>
        <taxon>Arthropoda</taxon>
        <taxon>Hexapoda</taxon>
        <taxon>Insecta</taxon>
        <taxon>Pterygota</taxon>
        <taxon>Neoptera</taxon>
        <taxon>Endopterygota</taxon>
        <taxon>Coleoptera</taxon>
        <taxon>Polyphaga</taxon>
        <taxon>Cucujiformia</taxon>
        <taxon>Chrysomeloidea</taxon>
        <taxon>Cerambycidae</taxon>
        <taxon>Cerambycinae</taxon>
        <taxon>Callichromatini</taxon>
        <taxon>Aromia</taxon>
    </lineage>
</organism>
<dbReference type="PROSITE" id="PS00134">
    <property type="entry name" value="TRYPSIN_HIS"/>
    <property type="match status" value="1"/>
</dbReference>
<gene>
    <name evidence="12" type="ORF">NQ318_004015</name>
</gene>
<keyword evidence="6" id="KW-0325">Glycoprotein</keyword>
<dbReference type="SMART" id="SM00020">
    <property type="entry name" value="Tryp_SPc"/>
    <property type="match status" value="1"/>
</dbReference>
<dbReference type="PROSITE" id="PS00135">
    <property type="entry name" value="TRYPSIN_SER"/>
    <property type="match status" value="1"/>
</dbReference>
<comment type="similarity">
    <text evidence="7 9">Belongs to the peptidase S1 family. CLIP subfamily.</text>
</comment>
<evidence type="ECO:0000256" key="6">
    <source>
        <dbReference type="ARBA" id="ARBA00023180"/>
    </source>
</evidence>
<keyword evidence="5" id="KW-1015">Disulfide bond</keyword>
<dbReference type="Pfam" id="PF00089">
    <property type="entry name" value="Trypsin"/>
    <property type="match status" value="1"/>
</dbReference>
<evidence type="ECO:0000256" key="9">
    <source>
        <dbReference type="RuleBase" id="RU366078"/>
    </source>
</evidence>
<keyword evidence="2" id="KW-0732">Signal</keyword>
<dbReference type="EMBL" id="JAPWTK010000009">
    <property type="protein sequence ID" value="KAJ8960290.1"/>
    <property type="molecule type" value="Genomic_DNA"/>
</dbReference>
<dbReference type="InterPro" id="IPR043504">
    <property type="entry name" value="Peptidase_S1_PA_chymotrypsin"/>
</dbReference>
<dbReference type="SMART" id="SM00680">
    <property type="entry name" value="CLIP"/>
    <property type="match status" value="1"/>
</dbReference>
<evidence type="ECO:0000256" key="8">
    <source>
        <dbReference type="RuleBase" id="RU363034"/>
    </source>
</evidence>
<keyword evidence="9" id="KW-0964">Secreted</keyword>
<evidence type="ECO:0000256" key="5">
    <source>
        <dbReference type="ARBA" id="ARBA00023157"/>
    </source>
</evidence>
<evidence type="ECO:0000256" key="1">
    <source>
        <dbReference type="ARBA" id="ARBA00022670"/>
    </source>
</evidence>
<dbReference type="PANTHER" id="PTHR24256">
    <property type="entry name" value="TRYPTASE-RELATED"/>
    <property type="match status" value="1"/>
</dbReference>
<dbReference type="PRINTS" id="PR00722">
    <property type="entry name" value="CHYMOTRYPSIN"/>
</dbReference>
<evidence type="ECO:0000256" key="4">
    <source>
        <dbReference type="ARBA" id="ARBA00022825"/>
    </source>
</evidence>
<comment type="domain">
    <text evidence="9">The clip domain consists of 35-55 residues which are 'knitted' together usually by 3 conserved disulfide bonds forming a clip-like compact structure.</text>
</comment>
<evidence type="ECO:0000259" key="10">
    <source>
        <dbReference type="PROSITE" id="PS50240"/>
    </source>
</evidence>
<evidence type="ECO:0000256" key="7">
    <source>
        <dbReference type="ARBA" id="ARBA00024195"/>
    </source>
</evidence>
<feature type="domain" description="Peptidase S1" evidence="10">
    <location>
        <begin position="123"/>
        <end position="387"/>
    </location>
</feature>
<protein>
    <recommendedName>
        <fullName evidence="9">CLIP domain-containing serine protease</fullName>
        <ecNumber evidence="8">3.4.21.-</ecNumber>
    </recommendedName>
</protein>
<dbReference type="PROSITE" id="PS50240">
    <property type="entry name" value="TRYPSIN_DOM"/>
    <property type="match status" value="1"/>
</dbReference>
<proteinExistence type="inferred from homology"/>
<dbReference type="FunFam" id="2.40.10.10:FF:000028">
    <property type="entry name" value="Serine protease easter"/>
    <property type="match status" value="1"/>
</dbReference>
<evidence type="ECO:0000256" key="2">
    <source>
        <dbReference type="ARBA" id="ARBA00022729"/>
    </source>
</evidence>